<sequence length="252" mass="27757">MQPPASVVRQPPLYSADRAVHGPSMNHTSTVVQSPTLSTHRSRYDTSTGYFSTVGYSTCCPVYDISGSHASTIGPPSAHSADWSYYNPSLGNVFASLESNGTMYATPHPPTVDNLYQSNMQSSSASGYPTIEVGTEDHLRPDHTIFQIQSTASIPSPQHNSLSSGHCTEVADVGATLAHGESQERGESGGLFKCLWEGCKYCDTFSSHASLMRHIKVQHVVHRSVRCPECDRVFGRKDNMRDHRRNRHRKFD</sequence>
<dbReference type="Gene3D" id="3.30.160.60">
    <property type="entry name" value="Classic Zinc Finger"/>
    <property type="match status" value="1"/>
</dbReference>
<keyword evidence="1" id="KW-0479">Metal-binding</keyword>
<dbReference type="AlphaFoldDB" id="A0A1V6UGC7"/>
<organism evidence="4 5">
    <name type="scientific">Penicillium coprophilum</name>
    <dbReference type="NCBI Taxonomy" id="36646"/>
    <lineage>
        <taxon>Eukaryota</taxon>
        <taxon>Fungi</taxon>
        <taxon>Dikarya</taxon>
        <taxon>Ascomycota</taxon>
        <taxon>Pezizomycotina</taxon>
        <taxon>Eurotiomycetes</taxon>
        <taxon>Eurotiomycetidae</taxon>
        <taxon>Eurotiales</taxon>
        <taxon>Aspergillaceae</taxon>
        <taxon>Penicillium</taxon>
    </lineage>
</organism>
<dbReference type="STRING" id="36646.A0A1V6UGC7"/>
<feature type="compositionally biased region" description="Polar residues" evidence="2">
    <location>
        <begin position="25"/>
        <end position="40"/>
    </location>
</feature>
<evidence type="ECO:0000256" key="2">
    <source>
        <dbReference type="SAM" id="MobiDB-lite"/>
    </source>
</evidence>
<evidence type="ECO:0000256" key="1">
    <source>
        <dbReference type="PROSITE-ProRule" id="PRU00042"/>
    </source>
</evidence>
<evidence type="ECO:0000313" key="5">
    <source>
        <dbReference type="Proteomes" id="UP000191500"/>
    </source>
</evidence>
<keyword evidence="1" id="KW-0862">Zinc</keyword>
<reference evidence="5" key="1">
    <citation type="journal article" date="2017" name="Nat. Microbiol.">
        <title>Global analysis of biosynthetic gene clusters reveals vast potential of secondary metabolite production in Penicillium species.</title>
        <authorList>
            <person name="Nielsen J.C."/>
            <person name="Grijseels S."/>
            <person name="Prigent S."/>
            <person name="Ji B."/>
            <person name="Dainat J."/>
            <person name="Nielsen K.F."/>
            <person name="Frisvad J.C."/>
            <person name="Workman M."/>
            <person name="Nielsen J."/>
        </authorList>
    </citation>
    <scope>NUCLEOTIDE SEQUENCE [LARGE SCALE GENOMIC DNA]</scope>
    <source>
        <strain evidence="5">IBT 31321</strain>
    </source>
</reference>
<gene>
    <name evidence="4" type="ORF">PENCOP_c010G04130</name>
</gene>
<dbReference type="InterPro" id="IPR036236">
    <property type="entry name" value="Znf_C2H2_sf"/>
</dbReference>
<dbReference type="GO" id="GO:0008270">
    <property type="term" value="F:zinc ion binding"/>
    <property type="evidence" value="ECO:0007669"/>
    <property type="project" value="UniProtKB-KW"/>
</dbReference>
<dbReference type="SMART" id="SM00355">
    <property type="entry name" value="ZnF_C2H2"/>
    <property type="match status" value="2"/>
</dbReference>
<dbReference type="InterPro" id="IPR013087">
    <property type="entry name" value="Znf_C2H2_type"/>
</dbReference>
<evidence type="ECO:0000259" key="3">
    <source>
        <dbReference type="PROSITE" id="PS50157"/>
    </source>
</evidence>
<evidence type="ECO:0000313" key="4">
    <source>
        <dbReference type="EMBL" id="OQE37299.1"/>
    </source>
</evidence>
<feature type="domain" description="C2H2-type" evidence="3">
    <location>
        <begin position="225"/>
        <end position="252"/>
    </location>
</feature>
<dbReference type="EMBL" id="MDDG01000010">
    <property type="protein sequence ID" value="OQE37299.1"/>
    <property type="molecule type" value="Genomic_DNA"/>
</dbReference>
<dbReference type="SUPFAM" id="SSF57667">
    <property type="entry name" value="beta-beta-alpha zinc fingers"/>
    <property type="match status" value="1"/>
</dbReference>
<dbReference type="Pfam" id="PF00096">
    <property type="entry name" value="zf-C2H2"/>
    <property type="match status" value="1"/>
</dbReference>
<dbReference type="PROSITE" id="PS50157">
    <property type="entry name" value="ZINC_FINGER_C2H2_2"/>
    <property type="match status" value="1"/>
</dbReference>
<accession>A0A1V6UGC7</accession>
<proteinExistence type="predicted"/>
<dbReference type="PROSITE" id="PS00028">
    <property type="entry name" value="ZINC_FINGER_C2H2_1"/>
    <property type="match status" value="1"/>
</dbReference>
<name>A0A1V6UGC7_9EURO</name>
<keyword evidence="5" id="KW-1185">Reference proteome</keyword>
<comment type="caution">
    <text evidence="4">The sequence shown here is derived from an EMBL/GenBank/DDBJ whole genome shotgun (WGS) entry which is preliminary data.</text>
</comment>
<keyword evidence="1" id="KW-0863">Zinc-finger</keyword>
<protein>
    <recommendedName>
        <fullName evidence="3">C2H2-type domain-containing protein</fullName>
    </recommendedName>
</protein>
<feature type="region of interest" description="Disordered" evidence="2">
    <location>
        <begin position="1"/>
        <end position="40"/>
    </location>
</feature>
<dbReference type="Proteomes" id="UP000191500">
    <property type="component" value="Unassembled WGS sequence"/>
</dbReference>